<gene>
    <name evidence="2" type="ORF">AFM12_04790</name>
</gene>
<dbReference type="PANTHER" id="PTHR36928">
    <property type="entry name" value="PHOSPHATASE YCDX-RELATED"/>
    <property type="match status" value="1"/>
</dbReference>
<dbReference type="GO" id="GO:0008270">
    <property type="term" value="F:zinc ion binding"/>
    <property type="evidence" value="ECO:0007669"/>
    <property type="project" value="TreeGrafter"/>
</dbReference>
<organism evidence="2 3">
    <name type="scientific">Jiulongibacter sediminis</name>
    <dbReference type="NCBI Taxonomy" id="1605367"/>
    <lineage>
        <taxon>Bacteria</taxon>
        <taxon>Pseudomonadati</taxon>
        <taxon>Bacteroidota</taxon>
        <taxon>Cytophagia</taxon>
        <taxon>Cytophagales</taxon>
        <taxon>Leadbetterellaceae</taxon>
        <taxon>Jiulongibacter</taxon>
    </lineage>
</organism>
<comment type="caution">
    <text evidence="2">The sequence shown here is derived from an EMBL/GenBank/DDBJ whole genome shotgun (WGS) entry which is preliminary data.</text>
</comment>
<dbReference type="InterPro" id="IPR047967">
    <property type="entry name" value="PolX_PHP"/>
</dbReference>
<dbReference type="PIRSF" id="PIRSF005047">
    <property type="entry name" value="UCP005047_YshC"/>
    <property type="match status" value="1"/>
</dbReference>
<dbReference type="GO" id="GO:0071978">
    <property type="term" value="P:bacterial-type flagellum-dependent swarming motility"/>
    <property type="evidence" value="ECO:0007669"/>
    <property type="project" value="TreeGrafter"/>
</dbReference>
<reference evidence="2 3" key="1">
    <citation type="submission" date="2015-07" db="EMBL/GenBank/DDBJ databases">
        <title>The draft genome sequence of Leadbetterella sp. JN14-9.</title>
        <authorList>
            <person name="Liu Y."/>
            <person name="Du J."/>
            <person name="Shao Z."/>
        </authorList>
    </citation>
    <scope>NUCLEOTIDE SEQUENCE [LARGE SCALE GENOMIC DNA]</scope>
    <source>
        <strain evidence="2 3">JN14-9</strain>
    </source>
</reference>
<dbReference type="GO" id="GO:0005829">
    <property type="term" value="C:cytosol"/>
    <property type="evidence" value="ECO:0007669"/>
    <property type="project" value="TreeGrafter"/>
</dbReference>
<dbReference type="InterPro" id="IPR022311">
    <property type="entry name" value="PolX-like"/>
</dbReference>
<proteinExistence type="predicted"/>
<dbReference type="PANTHER" id="PTHR36928:SF1">
    <property type="entry name" value="PHOSPHATASE YCDX-RELATED"/>
    <property type="match status" value="1"/>
</dbReference>
<name>A0A0P7C722_9BACT</name>
<dbReference type="InterPro" id="IPR003141">
    <property type="entry name" value="Pol/His_phosphatase_N"/>
</dbReference>
<dbReference type="SUPFAM" id="SSF47802">
    <property type="entry name" value="DNA polymerase beta, N-terminal domain-like"/>
    <property type="match status" value="1"/>
</dbReference>
<dbReference type="FunFam" id="3.20.20.140:FF:000047">
    <property type="entry name" value="PHP domain-containing protein"/>
    <property type="match status" value="1"/>
</dbReference>
<dbReference type="OrthoDB" id="9808747at2"/>
<dbReference type="SUPFAM" id="SSF158702">
    <property type="entry name" value="Sec63 N-terminal domain-like"/>
    <property type="match status" value="1"/>
</dbReference>
<dbReference type="EMBL" id="LGTQ01000005">
    <property type="protein sequence ID" value="KPM50160.1"/>
    <property type="molecule type" value="Genomic_DNA"/>
</dbReference>
<dbReference type="STRING" id="1605367.AFM12_04790"/>
<dbReference type="GO" id="GO:0042578">
    <property type="term" value="F:phosphoric ester hydrolase activity"/>
    <property type="evidence" value="ECO:0007669"/>
    <property type="project" value="TreeGrafter"/>
</dbReference>
<dbReference type="Gene3D" id="1.10.150.110">
    <property type="entry name" value="DNA polymerase beta, N-terminal domain-like"/>
    <property type="match status" value="1"/>
</dbReference>
<dbReference type="InterPro" id="IPR027421">
    <property type="entry name" value="DNA_pol_lamdba_lyase_dom_sf"/>
</dbReference>
<dbReference type="SUPFAM" id="SSF89550">
    <property type="entry name" value="PHP domain-like"/>
    <property type="match status" value="1"/>
</dbReference>
<dbReference type="PATRIC" id="fig|1605367.3.peg.2308"/>
<evidence type="ECO:0000313" key="2">
    <source>
        <dbReference type="EMBL" id="KPM50160.1"/>
    </source>
</evidence>
<protein>
    <submittedName>
        <fullName evidence="2">DNA polymerase IV</fullName>
    </submittedName>
</protein>
<dbReference type="Pfam" id="PF02811">
    <property type="entry name" value="PHP"/>
    <property type="match status" value="1"/>
</dbReference>
<sequence>MTNSEIADIIELTGKLLTLHDMDTNRAKAFGAISFNIDKLETELAEMSDEEILKQRGLGKSLLATIRQIIDSGTSPELEDLIAQTPEGVLDMFKVKGLGASKIKLLWQEQGIDNLNDLQIACESGKIAETKGFGEKTQVKILESLAFIKQQSGKLKMNQAEELSAAIEELLRPKFDQLAVVGAIPRKLETVDKLSFLVGADFTAKMEIIEPLEEDMKLSSPYTWRGFVKGHKIPVEISFVDKEKFSQEKLLRNGAREHFNYVVDGQSFHHYIKSNIFESSEAYYEGFGSKFIVPEMREGLQEFDWVKEHTNDELISWEGLKGSLHNHSKYSDGKNTLQEMAEACRDLGLEYFGIADHSQTAAYASGLTAGRVIQQQEEIDVLNSQMKPFKILKGIESDILSDGSLDYENDILATFDYVVASVHANLDMDLEKATSRLLKAIENPYTTILGHPTGRLLLSRAGYPIDYKKVIDACAANQVVMEINASPYRLDIDWRWIPYCLEKGVMLSINPDAHKIEGFLDMHYGVAVARKAGLTKSMTFNAMPLSEIEAYLKKVKP</sequence>
<evidence type="ECO:0000259" key="1">
    <source>
        <dbReference type="SMART" id="SM00481"/>
    </source>
</evidence>
<accession>A0A0P7C722</accession>
<dbReference type="InterPro" id="IPR016195">
    <property type="entry name" value="Pol/histidinol_Pase-like"/>
</dbReference>
<dbReference type="AlphaFoldDB" id="A0A0P7C722"/>
<dbReference type="CDD" id="cd07436">
    <property type="entry name" value="PHP_PolX"/>
    <property type="match status" value="1"/>
</dbReference>
<dbReference type="InterPro" id="IPR004013">
    <property type="entry name" value="PHP_dom"/>
</dbReference>
<dbReference type="SMART" id="SM00481">
    <property type="entry name" value="POLIIIAc"/>
    <property type="match status" value="1"/>
</dbReference>
<dbReference type="Proteomes" id="UP000050454">
    <property type="component" value="Unassembled WGS sequence"/>
</dbReference>
<evidence type="ECO:0000313" key="3">
    <source>
        <dbReference type="Proteomes" id="UP000050454"/>
    </source>
</evidence>
<dbReference type="InterPro" id="IPR050243">
    <property type="entry name" value="PHP_phosphatase"/>
</dbReference>
<keyword evidence="3" id="KW-1185">Reference proteome</keyword>
<feature type="domain" description="Polymerase/histidinol phosphatase N-terminal" evidence="1">
    <location>
        <begin position="322"/>
        <end position="401"/>
    </location>
</feature>
<dbReference type="Gene3D" id="3.20.20.140">
    <property type="entry name" value="Metal-dependent hydrolases"/>
    <property type="match status" value="1"/>
</dbReference>
<dbReference type="Gene3D" id="1.10.150.20">
    <property type="entry name" value="5' to 3' exonuclease, C-terminal subdomain"/>
    <property type="match status" value="1"/>
</dbReference>